<protein>
    <submittedName>
        <fullName evidence="15">Peptidase M50</fullName>
    </submittedName>
</protein>
<evidence type="ECO:0000259" key="14">
    <source>
        <dbReference type="Pfam" id="PF02163"/>
    </source>
</evidence>
<reference evidence="15 16" key="1">
    <citation type="journal article" date="2011" name="Stand. Genomic Sci.">
        <title>Complete genome sequence of the acetate-degrading sulfate reducer Desulfobacca acetoxidans type strain (ASRB2).</title>
        <authorList>
            <person name="Goker M."/>
            <person name="Teshima H."/>
            <person name="Lapidus A."/>
            <person name="Nolan M."/>
            <person name="Lucas S."/>
            <person name="Hammon N."/>
            <person name="Deshpande S."/>
            <person name="Cheng J.F."/>
            <person name="Tapia R."/>
            <person name="Han C."/>
            <person name="Goodwin L."/>
            <person name="Pitluck S."/>
            <person name="Huntemann M."/>
            <person name="Liolios K."/>
            <person name="Ivanova N."/>
            <person name="Pagani I."/>
            <person name="Mavromatis K."/>
            <person name="Ovchinikova G."/>
            <person name="Pati A."/>
            <person name="Chen A."/>
            <person name="Palaniappan K."/>
            <person name="Land M."/>
            <person name="Hauser L."/>
            <person name="Brambilla E.M."/>
            <person name="Rohde M."/>
            <person name="Spring S."/>
            <person name="Detter J.C."/>
            <person name="Woyke T."/>
            <person name="Bristow J."/>
            <person name="Eisen J.A."/>
            <person name="Markowitz V."/>
            <person name="Hugenholtz P."/>
            <person name="Kyrpides N.C."/>
            <person name="Klenk H.P."/>
        </authorList>
    </citation>
    <scope>NUCLEOTIDE SEQUENCE [LARGE SCALE GENOMIC DNA]</scope>
    <source>
        <strain evidence="16">ATCC 700848 / DSM 11109 / ASRB2</strain>
    </source>
</reference>
<gene>
    <name evidence="15" type="ordered locus">Desac_1392</name>
</gene>
<keyword evidence="12 13" id="KW-0472">Membrane</keyword>
<evidence type="ECO:0000256" key="13">
    <source>
        <dbReference type="SAM" id="Phobius"/>
    </source>
</evidence>
<keyword evidence="6 13" id="KW-0812">Transmembrane</keyword>
<evidence type="ECO:0000256" key="10">
    <source>
        <dbReference type="ARBA" id="ARBA00022989"/>
    </source>
</evidence>
<evidence type="ECO:0000256" key="2">
    <source>
        <dbReference type="ARBA" id="ARBA00004651"/>
    </source>
</evidence>
<dbReference type="PANTHER" id="PTHR35864:SF1">
    <property type="entry name" value="ZINC METALLOPROTEASE YWHC-RELATED"/>
    <property type="match status" value="1"/>
</dbReference>
<dbReference type="STRING" id="880072.Desac_1392"/>
<comment type="cofactor">
    <cofactor evidence="1">
        <name>Zn(2+)</name>
        <dbReference type="ChEBI" id="CHEBI:29105"/>
    </cofactor>
</comment>
<evidence type="ECO:0000256" key="9">
    <source>
        <dbReference type="ARBA" id="ARBA00022833"/>
    </source>
</evidence>
<feature type="domain" description="Peptidase M50" evidence="14">
    <location>
        <begin position="113"/>
        <end position="167"/>
    </location>
</feature>
<evidence type="ECO:0000256" key="8">
    <source>
        <dbReference type="ARBA" id="ARBA00022801"/>
    </source>
</evidence>
<feature type="transmembrane region" description="Helical" evidence="13">
    <location>
        <begin position="86"/>
        <end position="107"/>
    </location>
</feature>
<keyword evidence="16" id="KW-1185">Reference proteome</keyword>
<evidence type="ECO:0000256" key="6">
    <source>
        <dbReference type="ARBA" id="ARBA00022692"/>
    </source>
</evidence>
<feature type="transmembrane region" description="Helical" evidence="13">
    <location>
        <begin position="156"/>
        <end position="180"/>
    </location>
</feature>
<evidence type="ECO:0000313" key="16">
    <source>
        <dbReference type="Proteomes" id="UP000000483"/>
    </source>
</evidence>
<keyword evidence="10 13" id="KW-1133">Transmembrane helix</keyword>
<keyword evidence="5" id="KW-0645">Protease</keyword>
<name>F2NJ76_DESAR</name>
<feature type="transmembrane region" description="Helical" evidence="13">
    <location>
        <begin position="41"/>
        <end position="65"/>
    </location>
</feature>
<dbReference type="eggNOG" id="COG1994">
    <property type="taxonomic scope" value="Bacteria"/>
</dbReference>
<dbReference type="AlphaFoldDB" id="F2NJ76"/>
<evidence type="ECO:0000256" key="7">
    <source>
        <dbReference type="ARBA" id="ARBA00022723"/>
    </source>
</evidence>
<dbReference type="GO" id="GO:0046872">
    <property type="term" value="F:metal ion binding"/>
    <property type="evidence" value="ECO:0007669"/>
    <property type="project" value="UniProtKB-KW"/>
</dbReference>
<dbReference type="InterPro" id="IPR052348">
    <property type="entry name" value="Metallopeptidase_M50B"/>
</dbReference>
<keyword evidence="4" id="KW-1003">Cell membrane</keyword>
<dbReference type="Proteomes" id="UP000000483">
    <property type="component" value="Chromosome"/>
</dbReference>
<keyword evidence="7" id="KW-0479">Metal-binding</keyword>
<accession>F2NJ76</accession>
<dbReference type="EMBL" id="CP002629">
    <property type="protein sequence ID" value="AEB09248.1"/>
    <property type="molecule type" value="Genomic_DNA"/>
</dbReference>
<feature type="transmembrane region" description="Helical" evidence="13">
    <location>
        <begin position="113"/>
        <end position="135"/>
    </location>
</feature>
<evidence type="ECO:0000256" key="1">
    <source>
        <dbReference type="ARBA" id="ARBA00001947"/>
    </source>
</evidence>
<evidence type="ECO:0000313" key="15">
    <source>
        <dbReference type="EMBL" id="AEB09248.1"/>
    </source>
</evidence>
<dbReference type="InterPro" id="IPR044537">
    <property type="entry name" value="Rip2-like"/>
</dbReference>
<dbReference type="GO" id="GO:0008237">
    <property type="term" value="F:metallopeptidase activity"/>
    <property type="evidence" value="ECO:0007669"/>
    <property type="project" value="UniProtKB-KW"/>
</dbReference>
<dbReference type="GO" id="GO:0006508">
    <property type="term" value="P:proteolysis"/>
    <property type="evidence" value="ECO:0007669"/>
    <property type="project" value="UniProtKB-KW"/>
</dbReference>
<dbReference type="HOGENOM" id="CLU_086979_0_0_7"/>
<evidence type="ECO:0000256" key="3">
    <source>
        <dbReference type="ARBA" id="ARBA00007931"/>
    </source>
</evidence>
<evidence type="ECO:0000256" key="11">
    <source>
        <dbReference type="ARBA" id="ARBA00023049"/>
    </source>
</evidence>
<comment type="subcellular location">
    <subcellularLocation>
        <location evidence="2">Cell membrane</location>
        <topology evidence="2">Multi-pass membrane protein</topology>
    </subcellularLocation>
</comment>
<dbReference type="CDD" id="cd06158">
    <property type="entry name" value="S2P-M50_like_1"/>
    <property type="match status" value="1"/>
</dbReference>
<proteinExistence type="inferred from homology"/>
<evidence type="ECO:0000256" key="12">
    <source>
        <dbReference type="ARBA" id="ARBA00023136"/>
    </source>
</evidence>
<dbReference type="GO" id="GO:0005886">
    <property type="term" value="C:plasma membrane"/>
    <property type="evidence" value="ECO:0007669"/>
    <property type="project" value="UniProtKB-SubCell"/>
</dbReference>
<dbReference type="InterPro" id="IPR008915">
    <property type="entry name" value="Peptidase_M50"/>
</dbReference>
<keyword evidence="8" id="KW-0378">Hydrolase</keyword>
<evidence type="ECO:0000256" key="5">
    <source>
        <dbReference type="ARBA" id="ARBA00022670"/>
    </source>
</evidence>
<sequence length="194" mass="21443">MVVVLFFSVIVHEVAHGYVALKNGDSTAKDYGRLTMNPLPHIDLVGTILVPAVLYFSHSGVLFGWAKPVPVNPANFRNYRLGEITVSAAGPLSNLLLAAVFAQLLPWSGGNPGFFHLCKYGVIINLYLMLFNLIPIPPLDGSKIVMPLLPRSLQRLYAQLEPVGFILILLLLYSGLWGVLLRPIFRFFMELLLG</sequence>
<dbReference type="PANTHER" id="PTHR35864">
    <property type="entry name" value="ZINC METALLOPROTEASE MJ0611-RELATED"/>
    <property type="match status" value="1"/>
</dbReference>
<comment type="similarity">
    <text evidence="3">Belongs to the peptidase M50B family.</text>
</comment>
<organism evidence="15 16">
    <name type="scientific">Desulfobacca acetoxidans (strain ATCC 700848 / DSM 11109 / ASRB2)</name>
    <dbReference type="NCBI Taxonomy" id="880072"/>
    <lineage>
        <taxon>Bacteria</taxon>
        <taxon>Pseudomonadati</taxon>
        <taxon>Thermodesulfobacteriota</taxon>
        <taxon>Desulfobaccia</taxon>
        <taxon>Desulfobaccales</taxon>
        <taxon>Desulfobaccaceae</taxon>
        <taxon>Desulfobacca</taxon>
    </lineage>
</organism>
<dbReference type="Pfam" id="PF02163">
    <property type="entry name" value="Peptidase_M50"/>
    <property type="match status" value="1"/>
</dbReference>
<evidence type="ECO:0000256" key="4">
    <source>
        <dbReference type="ARBA" id="ARBA00022475"/>
    </source>
</evidence>
<keyword evidence="11" id="KW-0482">Metalloprotease</keyword>
<keyword evidence="9" id="KW-0862">Zinc</keyword>
<reference evidence="16" key="2">
    <citation type="submission" date="2011-03" db="EMBL/GenBank/DDBJ databases">
        <title>The complete genome of Desulfobacca acetoxidans DSM 11109.</title>
        <authorList>
            <consortium name="US DOE Joint Genome Institute (JGI-PGF)"/>
            <person name="Lucas S."/>
            <person name="Copeland A."/>
            <person name="Lapidus A."/>
            <person name="Bruce D."/>
            <person name="Goodwin L."/>
            <person name="Pitluck S."/>
            <person name="Peters L."/>
            <person name="Kyrpides N."/>
            <person name="Mavromatis K."/>
            <person name="Ivanova N."/>
            <person name="Ovchinnikova G."/>
            <person name="Teshima H."/>
            <person name="Detter J.C."/>
            <person name="Han C."/>
            <person name="Land M."/>
            <person name="Hauser L."/>
            <person name="Markowitz V."/>
            <person name="Cheng J.-F."/>
            <person name="Hugenholtz P."/>
            <person name="Woyke T."/>
            <person name="Wu D."/>
            <person name="Spring S."/>
            <person name="Schueler E."/>
            <person name="Brambilla E."/>
            <person name="Klenk H.-P."/>
            <person name="Eisen J.A."/>
        </authorList>
    </citation>
    <scope>NUCLEOTIDE SEQUENCE [LARGE SCALE GENOMIC DNA]</scope>
    <source>
        <strain evidence="16">ATCC 700848 / DSM 11109 / ASRB2</strain>
    </source>
</reference>
<dbReference type="KEGG" id="dao:Desac_1392"/>